<feature type="domain" description="DUF2470" evidence="1">
    <location>
        <begin position="169"/>
        <end position="239"/>
    </location>
</feature>
<sequence>MPSPSSTVAPSTAERVRSACAHAEQAVLAMPGIDPTPASVHHLRQCGDAVIAVPTASVAAILAGNSGEQGAPAVLELTDHAPLPLREPVRALVWLRGWVRAVPTQAQRALATEVAEDHPHPGLLDIGFGATLLRLVINSAVVADSTGAESVSSDELRSAQPDPFCAMESAWLQHMQADHADVVAQLARHLPPHLQRGIVHPLAIDRYGLTLRVEGHDGDHDFRLPFSAPADDIEGLSRAVRTLAGCPFLNGLRRI</sequence>
<organism evidence="2 3">
    <name type="scientific">Nocardia gamkensis</name>
    <dbReference type="NCBI Taxonomy" id="352869"/>
    <lineage>
        <taxon>Bacteria</taxon>
        <taxon>Bacillati</taxon>
        <taxon>Actinomycetota</taxon>
        <taxon>Actinomycetes</taxon>
        <taxon>Mycobacteriales</taxon>
        <taxon>Nocardiaceae</taxon>
        <taxon>Nocardia</taxon>
    </lineage>
</organism>
<dbReference type="RefSeq" id="WP_062967063.1">
    <property type="nucleotide sequence ID" value="NZ_JAAXOS010000008.1"/>
</dbReference>
<dbReference type="EMBL" id="JAAXOS010000008">
    <property type="protein sequence ID" value="NKY28212.1"/>
    <property type="molecule type" value="Genomic_DNA"/>
</dbReference>
<name>A0A7X6L5N6_9NOCA</name>
<dbReference type="Gene3D" id="3.20.180.10">
    <property type="entry name" value="PNP-oxidase-like"/>
    <property type="match status" value="1"/>
</dbReference>
<reference evidence="2 3" key="1">
    <citation type="submission" date="2020-04" db="EMBL/GenBank/DDBJ databases">
        <title>MicrobeNet Type strains.</title>
        <authorList>
            <person name="Nicholson A.C."/>
        </authorList>
    </citation>
    <scope>NUCLEOTIDE SEQUENCE [LARGE SCALE GENOMIC DNA]</scope>
    <source>
        <strain evidence="2 3">DSM 44956</strain>
    </source>
</reference>
<evidence type="ECO:0000259" key="1">
    <source>
        <dbReference type="Pfam" id="PF10615"/>
    </source>
</evidence>
<protein>
    <submittedName>
        <fullName evidence="2">DUF2470 domain-containing protein</fullName>
    </submittedName>
</protein>
<proteinExistence type="predicted"/>
<dbReference type="Proteomes" id="UP000540698">
    <property type="component" value="Unassembled WGS sequence"/>
</dbReference>
<accession>A0A7X6L5N6</accession>
<dbReference type="AlphaFoldDB" id="A0A7X6L5N6"/>
<dbReference type="SUPFAM" id="SSF50475">
    <property type="entry name" value="FMN-binding split barrel"/>
    <property type="match status" value="1"/>
</dbReference>
<dbReference type="InterPro" id="IPR037119">
    <property type="entry name" value="Haem_oxidase_HugZ-like_sf"/>
</dbReference>
<gene>
    <name evidence="2" type="ORF">HGB38_18570</name>
</gene>
<keyword evidence="3" id="KW-1185">Reference proteome</keyword>
<evidence type="ECO:0000313" key="3">
    <source>
        <dbReference type="Proteomes" id="UP000540698"/>
    </source>
</evidence>
<dbReference type="Pfam" id="PF10615">
    <property type="entry name" value="DUF2470"/>
    <property type="match status" value="1"/>
</dbReference>
<comment type="caution">
    <text evidence="2">The sequence shown here is derived from an EMBL/GenBank/DDBJ whole genome shotgun (WGS) entry which is preliminary data.</text>
</comment>
<evidence type="ECO:0000313" key="2">
    <source>
        <dbReference type="EMBL" id="NKY28212.1"/>
    </source>
</evidence>
<dbReference type="InterPro" id="IPR019595">
    <property type="entry name" value="DUF2470"/>
</dbReference>